<keyword evidence="2" id="KW-1185">Reference proteome</keyword>
<dbReference type="Proteomes" id="UP000015441">
    <property type="component" value="Unassembled WGS sequence"/>
</dbReference>
<dbReference type="InParanoid" id="N1JBJ6"/>
<dbReference type="STRING" id="546991.N1JBJ6"/>
<organism evidence="1 2">
    <name type="scientific">Blumeria graminis f. sp. hordei (strain DH14)</name>
    <name type="common">Barley powdery mildew</name>
    <name type="synonym">Oidium monilioides f. sp. hordei</name>
    <dbReference type="NCBI Taxonomy" id="546991"/>
    <lineage>
        <taxon>Eukaryota</taxon>
        <taxon>Fungi</taxon>
        <taxon>Dikarya</taxon>
        <taxon>Ascomycota</taxon>
        <taxon>Pezizomycotina</taxon>
        <taxon>Leotiomycetes</taxon>
        <taxon>Erysiphales</taxon>
        <taxon>Erysiphaceae</taxon>
        <taxon>Blumeria</taxon>
        <taxon>Blumeria hordei</taxon>
    </lineage>
</organism>
<proteinExistence type="predicted"/>
<dbReference type="Gene3D" id="3.10.450.50">
    <property type="match status" value="1"/>
</dbReference>
<sequence>MIAPGRSPKELFVAYLAALNSHVRFSALDLTPYMNSTLNFNNQPITLSQYEGALLHAMDASPDFNIEVQRIVVEGTNIATRFLLTCTPDSEFKGSLPTGEQVQYIEHVFYRFNGIDGQKSLWKASTTSNFSNSWTRLLALAVRKLKQKTWNCSNAPTTAMLTPALI</sequence>
<dbReference type="GO" id="GO:0030638">
    <property type="term" value="P:polyketide metabolic process"/>
    <property type="evidence" value="ECO:0007669"/>
    <property type="project" value="InterPro"/>
</dbReference>
<dbReference type="EMBL" id="CAUH01001155">
    <property type="protein sequence ID" value="CCU75277.1"/>
    <property type="molecule type" value="Genomic_DNA"/>
</dbReference>
<dbReference type="Pfam" id="PF07366">
    <property type="entry name" value="SnoaL"/>
    <property type="match status" value="1"/>
</dbReference>
<evidence type="ECO:0000313" key="2">
    <source>
        <dbReference type="Proteomes" id="UP000015441"/>
    </source>
</evidence>
<dbReference type="SUPFAM" id="SSF54427">
    <property type="entry name" value="NTF2-like"/>
    <property type="match status" value="1"/>
</dbReference>
<gene>
    <name evidence="1" type="ORF">BGHDH14_bghG001155000003001</name>
</gene>
<dbReference type="InterPro" id="IPR009959">
    <property type="entry name" value="Cyclase_SnoaL-like"/>
</dbReference>
<evidence type="ECO:0000313" key="1">
    <source>
        <dbReference type="EMBL" id="CCU75277.1"/>
    </source>
</evidence>
<evidence type="ECO:0008006" key="3">
    <source>
        <dbReference type="Google" id="ProtNLM"/>
    </source>
</evidence>
<accession>N1JBJ6</accession>
<dbReference type="OrthoDB" id="2830113at2759"/>
<dbReference type="InterPro" id="IPR032710">
    <property type="entry name" value="NTF2-like_dom_sf"/>
</dbReference>
<name>N1JBJ6_BLUG1</name>
<comment type="caution">
    <text evidence="1">The sequence shown here is derived from an EMBL/GenBank/DDBJ whole genome shotgun (WGS) entry which is preliminary data.</text>
</comment>
<protein>
    <recommendedName>
        <fullName evidence="3">SnoaL-like domain-containing protein</fullName>
    </recommendedName>
</protein>
<dbReference type="HOGENOM" id="CLU_1602410_0_0_1"/>
<dbReference type="AlphaFoldDB" id="N1JBJ6"/>
<reference evidence="1 2" key="1">
    <citation type="journal article" date="2010" name="Science">
        <title>Genome expansion and gene loss in powdery mildew fungi reveal tradeoffs in extreme parasitism.</title>
        <authorList>
            <person name="Spanu P.D."/>
            <person name="Abbott J.C."/>
            <person name="Amselem J."/>
            <person name="Burgis T.A."/>
            <person name="Soanes D.M."/>
            <person name="Stueber K."/>
            <person name="Ver Loren van Themaat E."/>
            <person name="Brown J.K.M."/>
            <person name="Butcher S.A."/>
            <person name="Gurr S.J."/>
            <person name="Lebrun M.-H."/>
            <person name="Ridout C.J."/>
            <person name="Schulze-Lefert P."/>
            <person name="Talbot N.J."/>
            <person name="Ahmadinejad N."/>
            <person name="Ametz C."/>
            <person name="Barton G.R."/>
            <person name="Benjdia M."/>
            <person name="Bidzinski P."/>
            <person name="Bindschedler L.V."/>
            <person name="Both M."/>
            <person name="Brewer M.T."/>
            <person name="Cadle-Davidson L."/>
            <person name="Cadle-Davidson M.M."/>
            <person name="Collemare J."/>
            <person name="Cramer R."/>
            <person name="Frenkel O."/>
            <person name="Godfrey D."/>
            <person name="Harriman J."/>
            <person name="Hoede C."/>
            <person name="King B.C."/>
            <person name="Klages S."/>
            <person name="Kleemann J."/>
            <person name="Knoll D."/>
            <person name="Koti P.S."/>
            <person name="Kreplak J."/>
            <person name="Lopez-Ruiz F.J."/>
            <person name="Lu X."/>
            <person name="Maekawa T."/>
            <person name="Mahanil S."/>
            <person name="Micali C."/>
            <person name="Milgroom M.G."/>
            <person name="Montana G."/>
            <person name="Noir S."/>
            <person name="O'Connell R.J."/>
            <person name="Oberhaensli S."/>
            <person name="Parlange F."/>
            <person name="Pedersen C."/>
            <person name="Quesneville H."/>
            <person name="Reinhardt R."/>
            <person name="Rott M."/>
            <person name="Sacristan S."/>
            <person name="Schmidt S.M."/>
            <person name="Schoen M."/>
            <person name="Skamnioti P."/>
            <person name="Sommer H."/>
            <person name="Stephens A."/>
            <person name="Takahara H."/>
            <person name="Thordal-Christensen H."/>
            <person name="Vigouroux M."/>
            <person name="Wessling R."/>
            <person name="Wicker T."/>
            <person name="Panstruga R."/>
        </authorList>
    </citation>
    <scope>NUCLEOTIDE SEQUENCE [LARGE SCALE GENOMIC DNA]</scope>
    <source>
        <strain evidence="1">DH14</strain>
    </source>
</reference>